<protein>
    <submittedName>
        <fullName evidence="2">Uncharacterized protein</fullName>
    </submittedName>
</protein>
<organism evidence="2 3">
    <name type="scientific">Corynebacterium godavarianum</name>
    <dbReference type="NCBI Taxonomy" id="2054421"/>
    <lineage>
        <taxon>Bacteria</taxon>
        <taxon>Bacillati</taxon>
        <taxon>Actinomycetota</taxon>
        <taxon>Actinomycetes</taxon>
        <taxon>Mycobacteriales</taxon>
        <taxon>Corynebacteriaceae</taxon>
        <taxon>Corynebacterium</taxon>
    </lineage>
</organism>
<evidence type="ECO:0000256" key="1">
    <source>
        <dbReference type="SAM" id="MobiDB-lite"/>
    </source>
</evidence>
<feature type="region of interest" description="Disordered" evidence="1">
    <location>
        <begin position="25"/>
        <end position="71"/>
    </location>
</feature>
<comment type="caution">
    <text evidence="2">The sequence shown here is derived from an EMBL/GenBank/DDBJ whole genome shotgun (WGS) entry which is preliminary data.</text>
</comment>
<dbReference type="RefSeq" id="WP_154880580.1">
    <property type="nucleotide sequence ID" value="NZ_JAADJX010000001.1"/>
</dbReference>
<accession>A0ABY3DYA7</accession>
<evidence type="ECO:0000313" key="2">
    <source>
        <dbReference type="EMBL" id="TSJ71105.1"/>
    </source>
</evidence>
<proteinExistence type="predicted"/>
<feature type="compositionally biased region" description="Low complexity" evidence="1">
    <location>
        <begin position="58"/>
        <end position="69"/>
    </location>
</feature>
<dbReference type="Proteomes" id="UP000320747">
    <property type="component" value="Unassembled WGS sequence"/>
</dbReference>
<gene>
    <name evidence="2" type="ORF">FPH17_11045</name>
</gene>
<sequence length="124" mass="14009">MQPAQHRHATNPQTKVHWHTIEFSNNTRTPDQPVKHNQSVLGSGKQRYTQGKQKSKSSKTSTKLKQPSPQHCEIISFPPSDSLALGNEEILNHEQHKHANPQHTTGFWANENRQQLAYTKADGG</sequence>
<feature type="compositionally biased region" description="Polar residues" evidence="1">
    <location>
        <begin position="25"/>
        <end position="51"/>
    </location>
</feature>
<dbReference type="EMBL" id="VMHH01000013">
    <property type="protein sequence ID" value="TSJ71105.1"/>
    <property type="molecule type" value="Genomic_DNA"/>
</dbReference>
<name>A0ABY3DYA7_9CORY</name>
<reference evidence="2 3" key="1">
    <citation type="submission" date="2019-07" db="EMBL/GenBank/DDBJ databases">
        <title>Draft genome of Corynebacterium godavarianum and other related strains.</title>
        <authorList>
            <person name="Bernier A.-M."/>
            <person name="Bernard K."/>
        </authorList>
    </citation>
    <scope>NUCLEOTIDE SEQUENCE [LARGE SCALE GENOMIC DNA]</scope>
    <source>
        <strain evidence="2 3">LMG 29598</strain>
    </source>
</reference>
<keyword evidence="3" id="KW-1185">Reference proteome</keyword>
<evidence type="ECO:0000313" key="3">
    <source>
        <dbReference type="Proteomes" id="UP000320747"/>
    </source>
</evidence>